<proteinExistence type="predicted"/>
<feature type="transmembrane region" description="Helical" evidence="1">
    <location>
        <begin position="30"/>
        <end position="50"/>
    </location>
</feature>
<keyword evidence="1" id="KW-0472">Membrane</keyword>
<evidence type="ECO:0000313" key="4">
    <source>
        <dbReference type="Proteomes" id="UP000232149"/>
    </source>
</evidence>
<sequence>MNSPIPKKLSVRKKGNRTILSYDKYDPSSLVLLPVLLYVMGTILVGMFDFKSADELLTAFLVLAIPGYGSYMIADHSFNSTNVSMDRNRFVIYDSPIPTRCRQVVKRKGIKGVSTKTYTIVSSEFPPLDYYSVSLVLFHSPEVTIFQKINDKIHAKAIQKIIEEELNASKEFAQKYV</sequence>
<dbReference type="EMBL" id="NPDU01000026">
    <property type="protein sequence ID" value="PJZ61756.1"/>
    <property type="molecule type" value="Genomic_DNA"/>
</dbReference>
<keyword evidence="4" id="KW-1185">Reference proteome</keyword>
<gene>
    <name evidence="3" type="ORF">CH376_11630</name>
    <name evidence="2" type="ORF">CH380_13350</name>
</gene>
<evidence type="ECO:0000313" key="2">
    <source>
        <dbReference type="EMBL" id="PJZ52736.1"/>
    </source>
</evidence>
<evidence type="ECO:0000313" key="5">
    <source>
        <dbReference type="Proteomes" id="UP000232188"/>
    </source>
</evidence>
<protein>
    <submittedName>
        <fullName evidence="2">Uncharacterized protein</fullName>
    </submittedName>
</protein>
<accession>A0A2M9YMF7</accession>
<dbReference type="Proteomes" id="UP000232188">
    <property type="component" value="Unassembled WGS sequence"/>
</dbReference>
<dbReference type="EMBL" id="NPDV01000011">
    <property type="protein sequence ID" value="PJZ52736.1"/>
    <property type="molecule type" value="Genomic_DNA"/>
</dbReference>
<comment type="caution">
    <text evidence="2">The sequence shown here is derived from an EMBL/GenBank/DDBJ whole genome shotgun (WGS) entry which is preliminary data.</text>
</comment>
<keyword evidence="1" id="KW-0812">Transmembrane</keyword>
<organism evidence="2 5">
    <name type="scientific">Leptospira adleri</name>
    <dbReference type="NCBI Taxonomy" id="2023186"/>
    <lineage>
        <taxon>Bacteria</taxon>
        <taxon>Pseudomonadati</taxon>
        <taxon>Spirochaetota</taxon>
        <taxon>Spirochaetia</taxon>
        <taxon>Leptospirales</taxon>
        <taxon>Leptospiraceae</taxon>
        <taxon>Leptospira</taxon>
    </lineage>
</organism>
<dbReference type="RefSeq" id="WP_100786249.1">
    <property type="nucleotide sequence ID" value="NZ_NPDU01000026.1"/>
</dbReference>
<evidence type="ECO:0000313" key="3">
    <source>
        <dbReference type="EMBL" id="PJZ61756.1"/>
    </source>
</evidence>
<evidence type="ECO:0000256" key="1">
    <source>
        <dbReference type="SAM" id="Phobius"/>
    </source>
</evidence>
<name>A0A2M9YMF7_9LEPT</name>
<feature type="transmembrane region" description="Helical" evidence="1">
    <location>
        <begin position="56"/>
        <end position="74"/>
    </location>
</feature>
<keyword evidence="1" id="KW-1133">Transmembrane helix</keyword>
<dbReference type="AlphaFoldDB" id="A0A2M9YMF7"/>
<dbReference type="Proteomes" id="UP000232149">
    <property type="component" value="Unassembled WGS sequence"/>
</dbReference>
<reference evidence="4 5" key="1">
    <citation type="submission" date="2017-07" db="EMBL/GenBank/DDBJ databases">
        <title>Leptospira spp. isolated from tropical soils.</title>
        <authorList>
            <person name="Thibeaux R."/>
            <person name="Iraola G."/>
            <person name="Ferres I."/>
            <person name="Bierque E."/>
            <person name="Girault D."/>
            <person name="Soupe-Gilbert M.-E."/>
            <person name="Picardeau M."/>
            <person name="Goarant C."/>
        </authorList>
    </citation>
    <scope>NUCLEOTIDE SEQUENCE [LARGE SCALE GENOMIC DNA]</scope>
    <source>
        <strain evidence="2 5">FH2-B-C1</strain>
        <strain evidence="3 4">FH2-B-D1</strain>
    </source>
</reference>